<dbReference type="HOGENOM" id="CLU_2425542_0_0_11"/>
<feature type="transmembrane region" description="Helical" evidence="1">
    <location>
        <begin position="61"/>
        <end position="78"/>
    </location>
</feature>
<dbReference type="AlphaFoldDB" id="J1RWP3"/>
<keyword evidence="1" id="KW-0812">Transmembrane</keyword>
<accession>J1RWP3</accession>
<evidence type="ECO:0000256" key="1">
    <source>
        <dbReference type="SAM" id="Phobius"/>
    </source>
</evidence>
<dbReference type="PATRIC" id="fig|1160718.3.peg.167"/>
<dbReference type="EMBL" id="AJGV01000005">
    <property type="protein sequence ID" value="EJJ08979.1"/>
    <property type="molecule type" value="Genomic_DNA"/>
</dbReference>
<name>J1RWP3_9ACTN</name>
<evidence type="ECO:0000313" key="2">
    <source>
        <dbReference type="EMBL" id="EJJ08979.1"/>
    </source>
</evidence>
<keyword evidence="1" id="KW-1133">Transmembrane helix</keyword>
<sequence>MCEMRVPGFTQAAATERQVPAQAGCGMHRPSHERHSMLFLVVALFLFGALLGTAGHVPVSVTVVGGIAITAWLTVFFLRERRKSGMKGASR</sequence>
<reference evidence="2" key="1">
    <citation type="journal article" date="2012" name="J. Bacteriol.">
        <title>Genome Sequence of Streptomyces auratus Strain AGR0001, a Phoslactomycin-Producing Actinomycete.</title>
        <authorList>
            <person name="Han X."/>
            <person name="Li M."/>
            <person name="Ding Z."/>
            <person name="Zhao J."/>
            <person name="Ji K."/>
            <person name="Wen M."/>
            <person name="Lu T."/>
        </authorList>
    </citation>
    <scope>NUCLEOTIDE SEQUENCE [LARGE SCALE GENOMIC DNA]</scope>
    <source>
        <strain evidence="2">AGR0001</strain>
    </source>
</reference>
<organism evidence="2">
    <name type="scientific">Streptomyces auratus AGR0001</name>
    <dbReference type="NCBI Taxonomy" id="1160718"/>
    <lineage>
        <taxon>Bacteria</taxon>
        <taxon>Bacillati</taxon>
        <taxon>Actinomycetota</taxon>
        <taxon>Actinomycetes</taxon>
        <taxon>Kitasatosporales</taxon>
        <taxon>Streptomycetaceae</taxon>
        <taxon>Streptomyces</taxon>
    </lineage>
</organism>
<protein>
    <submittedName>
        <fullName evidence="2">Small hydrophobic membrane protein</fullName>
    </submittedName>
</protein>
<gene>
    <name evidence="2" type="ORF">SU9_00810</name>
</gene>
<comment type="caution">
    <text evidence="2">The sequence shown here is derived from an EMBL/GenBank/DDBJ whole genome shotgun (WGS) entry which is preliminary data.</text>
</comment>
<dbReference type="STRING" id="1160718.SU9_00810"/>
<proteinExistence type="predicted"/>
<keyword evidence="1" id="KW-0472">Membrane</keyword>
<feature type="transmembrane region" description="Helical" evidence="1">
    <location>
        <begin position="37"/>
        <end position="55"/>
    </location>
</feature>